<protein>
    <submittedName>
        <fullName evidence="1">YjfI family protein</fullName>
    </submittedName>
</protein>
<reference evidence="1 2" key="1">
    <citation type="submission" date="2020-07" db="EMBL/GenBank/DDBJ databases">
        <title>Endozoicomonas sp. nov., isolated from sediment.</title>
        <authorList>
            <person name="Gu T."/>
        </authorList>
    </citation>
    <scope>NUCLEOTIDE SEQUENCE [LARGE SCALE GENOMIC DNA]</scope>
    <source>
        <strain evidence="1 2">SM1973</strain>
    </source>
</reference>
<dbReference type="RefSeq" id="WP_180567470.1">
    <property type="nucleotide sequence ID" value="NZ_JACCKB010000005.1"/>
</dbReference>
<organism evidence="1 2">
    <name type="scientific">Spartinivicinus marinus</name>
    <dbReference type="NCBI Taxonomy" id="2994442"/>
    <lineage>
        <taxon>Bacteria</taxon>
        <taxon>Pseudomonadati</taxon>
        <taxon>Pseudomonadota</taxon>
        <taxon>Gammaproteobacteria</taxon>
        <taxon>Oceanospirillales</taxon>
        <taxon>Zooshikellaceae</taxon>
        <taxon>Spartinivicinus</taxon>
    </lineage>
</organism>
<evidence type="ECO:0000313" key="2">
    <source>
        <dbReference type="Proteomes" id="UP000569732"/>
    </source>
</evidence>
<evidence type="ECO:0000313" key="1">
    <source>
        <dbReference type="EMBL" id="NYZ65440.1"/>
    </source>
</evidence>
<dbReference type="AlphaFoldDB" id="A0A853HUJ7"/>
<proteinExistence type="predicted"/>
<comment type="caution">
    <text evidence="1">The sequence shown here is derived from an EMBL/GenBank/DDBJ whole genome shotgun (WGS) entry which is preliminary data.</text>
</comment>
<dbReference type="Proteomes" id="UP000569732">
    <property type="component" value="Unassembled WGS sequence"/>
</dbReference>
<gene>
    <name evidence="1" type="ORF">H0A36_05415</name>
</gene>
<dbReference type="EMBL" id="JACCKB010000005">
    <property type="protein sequence ID" value="NYZ65440.1"/>
    <property type="molecule type" value="Genomic_DNA"/>
</dbReference>
<accession>A0A853HUJ7</accession>
<dbReference type="InterPro" id="IPR019231">
    <property type="entry name" value="DUF2170"/>
</dbReference>
<dbReference type="Pfam" id="PF09938">
    <property type="entry name" value="DUF2170"/>
    <property type="match status" value="1"/>
</dbReference>
<keyword evidence="2" id="KW-1185">Reference proteome</keyword>
<sequence length="209" mass="23841">MTRKSGAHYQRMFRERLRAQGLIKKDVWILPEHASTLRQVEKVLRLPDTQPSDIERITMAEETLWNTQSLYEELNNVELFKSDAATLEIIEGTDQCLHIVMHEYADIPIFLSVSGEQILAEVILWSTEEINDITAFNEEVLRTHKLLPLSSISLDRWPDGKDYYCLFGALSASSIIPSIVFEIETLADNVIKASEAYERFLVKPEGASA</sequence>
<name>A0A853HUJ7_9GAMM</name>